<dbReference type="AlphaFoldDB" id="A0AAJ0B8E6"/>
<comment type="caution">
    <text evidence="2">The sequence shown here is derived from an EMBL/GenBank/DDBJ whole genome shotgun (WGS) entry which is preliminary data.</text>
</comment>
<reference evidence="2" key="1">
    <citation type="submission" date="2023-06" db="EMBL/GenBank/DDBJ databases">
        <title>Genome-scale phylogeny and comparative genomics of the fungal order Sordariales.</title>
        <authorList>
            <consortium name="Lawrence Berkeley National Laboratory"/>
            <person name="Hensen N."/>
            <person name="Bonometti L."/>
            <person name="Westerberg I."/>
            <person name="Brannstrom I.O."/>
            <person name="Guillou S."/>
            <person name="Cros-Aarteil S."/>
            <person name="Calhoun S."/>
            <person name="Haridas S."/>
            <person name="Kuo A."/>
            <person name="Mondo S."/>
            <person name="Pangilinan J."/>
            <person name="Riley R."/>
            <person name="Labutti K."/>
            <person name="Andreopoulos B."/>
            <person name="Lipzen A."/>
            <person name="Chen C."/>
            <person name="Yanf M."/>
            <person name="Daum C."/>
            <person name="Ng V."/>
            <person name="Clum A."/>
            <person name="Steindorff A."/>
            <person name="Ohm R."/>
            <person name="Martin F."/>
            <person name="Silar P."/>
            <person name="Natvig D."/>
            <person name="Lalanne C."/>
            <person name="Gautier V."/>
            <person name="Ament-Velasquez S.L."/>
            <person name="Kruys A."/>
            <person name="Hutchinson M.I."/>
            <person name="Powell A.J."/>
            <person name="Barry K."/>
            <person name="Miller A.N."/>
            <person name="Grigoriev I.V."/>
            <person name="Debuchy R."/>
            <person name="Gladieux P."/>
            <person name="Thoren M.H."/>
            <person name="Johannesson H."/>
        </authorList>
    </citation>
    <scope>NUCLEOTIDE SEQUENCE</scope>
    <source>
        <strain evidence="2">PSN4</strain>
    </source>
</reference>
<feature type="compositionally biased region" description="Acidic residues" evidence="1">
    <location>
        <begin position="585"/>
        <end position="606"/>
    </location>
</feature>
<accession>A0AAJ0B8E6</accession>
<keyword evidence="3" id="KW-1185">Reference proteome</keyword>
<name>A0AAJ0B8E6_9PEZI</name>
<evidence type="ECO:0000256" key="1">
    <source>
        <dbReference type="SAM" id="MobiDB-lite"/>
    </source>
</evidence>
<dbReference type="Proteomes" id="UP001239445">
    <property type="component" value="Unassembled WGS sequence"/>
</dbReference>
<dbReference type="EMBL" id="MU839837">
    <property type="protein sequence ID" value="KAK1753594.1"/>
    <property type="molecule type" value="Genomic_DNA"/>
</dbReference>
<organism evidence="2 3">
    <name type="scientific">Echria macrotheca</name>
    <dbReference type="NCBI Taxonomy" id="438768"/>
    <lineage>
        <taxon>Eukaryota</taxon>
        <taxon>Fungi</taxon>
        <taxon>Dikarya</taxon>
        <taxon>Ascomycota</taxon>
        <taxon>Pezizomycotina</taxon>
        <taxon>Sordariomycetes</taxon>
        <taxon>Sordariomycetidae</taxon>
        <taxon>Sordariales</taxon>
        <taxon>Schizotheciaceae</taxon>
        <taxon>Echria</taxon>
    </lineage>
</organism>
<evidence type="ECO:0000313" key="3">
    <source>
        <dbReference type="Proteomes" id="UP001239445"/>
    </source>
</evidence>
<gene>
    <name evidence="2" type="ORF">QBC47DRAFT_386787</name>
</gene>
<protein>
    <submittedName>
        <fullName evidence="2">Uncharacterized protein</fullName>
    </submittedName>
</protein>
<feature type="region of interest" description="Disordered" evidence="1">
    <location>
        <begin position="585"/>
        <end position="629"/>
    </location>
</feature>
<evidence type="ECO:0000313" key="2">
    <source>
        <dbReference type="EMBL" id="KAK1753594.1"/>
    </source>
</evidence>
<feature type="compositionally biased region" description="Acidic residues" evidence="1">
    <location>
        <begin position="614"/>
        <end position="628"/>
    </location>
</feature>
<proteinExistence type="predicted"/>
<sequence>MASSHSTRPLTLLDLPNEILLEIFKSIAAPALDILESPRAIRRTHRPNDAHLKTIQATRLVCRRLCHLASPLLVPVLDVQINPQSIDSAEHLVQNAQIARGVRLVRISLSCRPADVANSMIRYRDIQEMVAQRLFEHCRNIARSEKDTDISRAYSAASEQWWELNTAWSSGYENDWPSHLNKPLRVGWKSYHDLTGDEVDVFWSNWLLLEDGWAKYREKQQEQQALFEDGLLANRLAALFCRIPSFPALALIDRPDFPLDEYFNSPGQTCPGGVDVTRLANDSALHQLMTSSHTWPWLSELNPPTEPLASPQLYWTLPTSIHEMGGRIDGLFLGPLAIENDFEGLHHHVGENPDIVAWKDLETAFRATRSVVVDFENCEQDYHPDGQDRVALEKYLGVLLSNPQLEHVDLDFESFIHNYRRDWDFDPSPAFIRLGSVFSAACFVNIKSIRISFVTFTEGQLGNFFCQLASCSRLDSMSLEWVAVAKGGRWARPLDILRASYAKLRLEGRNPDILFVGLSGGGFNNLLYSESCGEGDVWWIRYDKNRVPVYEAAGKFVLGRDEINPLIALESAEQFARAKEEFYGAEDSEAELESEDDQAEYAEADAPEAGSVSEDSDPEASDPDDPESEFQAGYRLYMECLIGGHPV</sequence>